<proteinExistence type="predicted"/>
<comment type="caution">
    <text evidence="1">The sequence shown here is derived from an EMBL/GenBank/DDBJ whole genome shotgun (WGS) entry which is preliminary data.</text>
</comment>
<gene>
    <name evidence="1" type="ORF">GGQ74_000825</name>
</gene>
<dbReference type="Proteomes" id="UP000580856">
    <property type="component" value="Unassembled WGS sequence"/>
</dbReference>
<evidence type="ECO:0000313" key="2">
    <source>
        <dbReference type="Proteomes" id="UP000580856"/>
    </source>
</evidence>
<dbReference type="Gene3D" id="2.40.50.100">
    <property type="match status" value="1"/>
</dbReference>
<reference evidence="1 2" key="1">
    <citation type="submission" date="2020-03" db="EMBL/GenBank/DDBJ databases">
        <title>Genomic Encyclopedia of Type Strains, Phase IV (KMG-IV): sequencing the most valuable type-strain genomes for metagenomic binning, comparative biology and taxonomic classification.</title>
        <authorList>
            <person name="Goeker M."/>
        </authorList>
    </citation>
    <scope>NUCLEOTIDE SEQUENCE [LARGE SCALE GENOMIC DNA]</scope>
    <source>
        <strain evidence="1 2">DSM 24233</strain>
    </source>
</reference>
<protein>
    <submittedName>
        <fullName evidence="1">Biotin carboxyl carrier protein</fullName>
    </submittedName>
</protein>
<keyword evidence="2" id="KW-1185">Reference proteome</keyword>
<dbReference type="EMBL" id="JAATJA010000001">
    <property type="protein sequence ID" value="NJB67185.1"/>
    <property type="molecule type" value="Genomic_DNA"/>
</dbReference>
<evidence type="ECO:0000313" key="1">
    <source>
        <dbReference type="EMBL" id="NJB67185.1"/>
    </source>
</evidence>
<dbReference type="AlphaFoldDB" id="A0A846QP46"/>
<dbReference type="RefSeq" id="WP_167940264.1">
    <property type="nucleotide sequence ID" value="NZ_JAATJA010000001.1"/>
</dbReference>
<sequence length="215" mass="23979">MIDVKALLEEMKASPFEVVEVRAPHTGIVEFVVSEPGAQVHGTTGVWNEKPGTLLAKLGREHNAKAILAPLKGEVEKVFLEHSGRFVEAGTTLFTLRHYLTKDEVISAILKKTLHLFHAPEQAKYYFTPEIDTKVKASGCKCVRVREGMDLFIVSRMKRETPLAYAGPEGLIYAVYFQHNESVAAGEPLIGVCPEELLPVIQEVVNRVQGEWEER</sequence>
<accession>A0A846QP46</accession>
<name>A0A846QP46_9BACT</name>
<organism evidence="1 2">
    <name type="scientific">Desulfobaculum xiamenense</name>
    <dbReference type="NCBI Taxonomy" id="995050"/>
    <lineage>
        <taxon>Bacteria</taxon>
        <taxon>Pseudomonadati</taxon>
        <taxon>Thermodesulfobacteriota</taxon>
        <taxon>Desulfovibrionia</taxon>
        <taxon>Desulfovibrionales</taxon>
        <taxon>Desulfovibrionaceae</taxon>
        <taxon>Desulfobaculum</taxon>
    </lineage>
</organism>